<protein>
    <submittedName>
        <fullName evidence="2">Uncharacterized protein</fullName>
    </submittedName>
</protein>
<accession>A0A1G6GHI0</accession>
<evidence type="ECO:0000313" key="3">
    <source>
        <dbReference type="Proteomes" id="UP000242662"/>
    </source>
</evidence>
<name>A0A1G6GHI0_9BACI</name>
<evidence type="ECO:0000313" key="2">
    <source>
        <dbReference type="EMBL" id="SDB81293.1"/>
    </source>
</evidence>
<reference evidence="3" key="1">
    <citation type="submission" date="2016-09" db="EMBL/GenBank/DDBJ databases">
        <authorList>
            <person name="Varghese N."/>
            <person name="Submissions S."/>
        </authorList>
    </citation>
    <scope>NUCLEOTIDE SEQUENCE [LARGE SCALE GENOMIC DNA]</scope>
    <source>
        <strain evidence="3">25nlg</strain>
    </source>
</reference>
<feature type="signal peptide" evidence="1">
    <location>
        <begin position="1"/>
        <end position="26"/>
    </location>
</feature>
<keyword evidence="3" id="KW-1185">Reference proteome</keyword>
<proteinExistence type="predicted"/>
<sequence length="44" mass="4746">MNVMKRFLLVAVVVLSFASVSEQVNAEVEINDPGMPSVKSHADS</sequence>
<evidence type="ECO:0000256" key="1">
    <source>
        <dbReference type="SAM" id="SignalP"/>
    </source>
</evidence>
<keyword evidence="1" id="KW-0732">Signal</keyword>
<feature type="chain" id="PRO_5017484391" evidence="1">
    <location>
        <begin position="27"/>
        <end position="44"/>
    </location>
</feature>
<dbReference type="AlphaFoldDB" id="A0A1G6GHI0"/>
<gene>
    <name evidence="2" type="ORF">SAMN05421737_10149</name>
</gene>
<organism evidence="2 3">
    <name type="scientific">Shouchella lonarensis</name>
    <dbReference type="NCBI Taxonomy" id="1464122"/>
    <lineage>
        <taxon>Bacteria</taxon>
        <taxon>Bacillati</taxon>
        <taxon>Bacillota</taxon>
        <taxon>Bacilli</taxon>
        <taxon>Bacillales</taxon>
        <taxon>Bacillaceae</taxon>
        <taxon>Shouchella</taxon>
    </lineage>
</organism>
<dbReference type="Proteomes" id="UP000242662">
    <property type="component" value="Unassembled WGS sequence"/>
</dbReference>
<dbReference type="EMBL" id="FMYM01000001">
    <property type="protein sequence ID" value="SDB81293.1"/>
    <property type="molecule type" value="Genomic_DNA"/>
</dbReference>
<dbReference type="RefSeq" id="WP_281241386.1">
    <property type="nucleotide sequence ID" value="NZ_FMYM01000001.1"/>
</dbReference>